<gene>
    <name evidence="2" type="ORF">AWC22_11315</name>
</gene>
<dbReference type="OrthoDB" id="9768004at2"/>
<keyword evidence="3" id="KW-1185">Reference proteome</keyword>
<proteinExistence type="predicted"/>
<dbReference type="InterPro" id="IPR005532">
    <property type="entry name" value="SUMF_dom"/>
</dbReference>
<dbReference type="STRING" id="486698.AWC22_11315"/>
<dbReference type="PANTHER" id="PTHR23150:SF19">
    <property type="entry name" value="FORMYLGLYCINE-GENERATING ENZYME"/>
    <property type="match status" value="1"/>
</dbReference>
<dbReference type="Pfam" id="PF03781">
    <property type="entry name" value="FGE-sulfatase"/>
    <property type="match status" value="1"/>
</dbReference>
<dbReference type="InterPro" id="IPR016187">
    <property type="entry name" value="CTDL_fold"/>
</dbReference>
<dbReference type="AlphaFoldDB" id="A0A1X2DBU7"/>
<dbReference type="InterPro" id="IPR051043">
    <property type="entry name" value="Sulfatase_Mod_Factor_Kinase"/>
</dbReference>
<protein>
    <submittedName>
        <fullName evidence="2">Sulfatase-modifying factor 1</fullName>
    </submittedName>
</protein>
<evidence type="ECO:0000313" key="3">
    <source>
        <dbReference type="Proteomes" id="UP000193087"/>
    </source>
</evidence>
<evidence type="ECO:0000259" key="1">
    <source>
        <dbReference type="Pfam" id="PF03781"/>
    </source>
</evidence>
<organism evidence="2 3">
    <name type="scientific">Mycobacterium riyadhense</name>
    <dbReference type="NCBI Taxonomy" id="486698"/>
    <lineage>
        <taxon>Bacteria</taxon>
        <taxon>Bacillati</taxon>
        <taxon>Actinomycetota</taxon>
        <taxon>Actinomycetes</taxon>
        <taxon>Mycobacteriales</taxon>
        <taxon>Mycobacteriaceae</taxon>
        <taxon>Mycobacterium</taxon>
    </lineage>
</organism>
<dbReference type="RefSeq" id="WP_085249110.1">
    <property type="nucleotide sequence ID" value="NZ_CAJMWI010000001.1"/>
</dbReference>
<dbReference type="Gene3D" id="3.90.1580.10">
    <property type="entry name" value="paralog of FGE (formylglycine-generating enzyme)"/>
    <property type="match status" value="1"/>
</dbReference>
<evidence type="ECO:0000313" key="2">
    <source>
        <dbReference type="EMBL" id="ORW85612.1"/>
    </source>
</evidence>
<sequence>MFTELVDLPGGSFRMGSTSFYPEEAPIHTVTVGPFAVERHPVTNAQFEEFVCATGYVTVAEQQIDPALYPGMDPADIRPGAMVFRPTTGPVDLRDWRQWWEWVAGANWRHPFGPDSDIADKADHPVVQVAYPDAAAYARWAGRRLPTEAEWEYAARAGTTTTYSWGDEPNPDGRLMANTWQGRFPYRNNGALGWVGTSPIGTFPPNGFGLVDMIGNVWEWTATEFSAHHRLDQPPKSCCGPSGPADPNVNQTLKGGSHLCAPEYCHRYRPAARSPQSQDTATTHIGFRCVANSASA</sequence>
<dbReference type="InterPro" id="IPR042095">
    <property type="entry name" value="SUMF_sf"/>
</dbReference>
<dbReference type="GeneID" id="93493164"/>
<dbReference type="EMBL" id="LQPQ01000029">
    <property type="protein sequence ID" value="ORW85612.1"/>
    <property type="molecule type" value="Genomic_DNA"/>
</dbReference>
<comment type="caution">
    <text evidence="2">The sequence shown here is derived from an EMBL/GenBank/DDBJ whole genome shotgun (WGS) entry which is preliminary data.</text>
</comment>
<feature type="domain" description="Sulfatase-modifying factor enzyme-like" evidence="1">
    <location>
        <begin position="3"/>
        <end position="290"/>
    </location>
</feature>
<dbReference type="PANTHER" id="PTHR23150">
    <property type="entry name" value="SULFATASE MODIFYING FACTOR 1, 2"/>
    <property type="match status" value="1"/>
</dbReference>
<accession>A0A1X2DBU7</accession>
<reference evidence="2 3" key="1">
    <citation type="submission" date="2016-01" db="EMBL/GenBank/DDBJ databases">
        <title>The new phylogeny of the genus Mycobacterium.</title>
        <authorList>
            <person name="Tarcisio F."/>
            <person name="Conor M."/>
            <person name="Antonella G."/>
            <person name="Elisabetta G."/>
            <person name="Giulia F.S."/>
            <person name="Sara T."/>
            <person name="Anna F."/>
            <person name="Clotilde B."/>
            <person name="Roberto B."/>
            <person name="Veronica D.S."/>
            <person name="Fabio R."/>
            <person name="Monica P."/>
            <person name="Olivier J."/>
            <person name="Enrico T."/>
            <person name="Nicola S."/>
        </authorList>
    </citation>
    <scope>NUCLEOTIDE SEQUENCE [LARGE SCALE GENOMIC DNA]</scope>
    <source>
        <strain evidence="2 3">DSM 45176</strain>
    </source>
</reference>
<dbReference type="SUPFAM" id="SSF56436">
    <property type="entry name" value="C-type lectin-like"/>
    <property type="match status" value="1"/>
</dbReference>
<name>A0A1X2DBU7_9MYCO</name>
<dbReference type="GO" id="GO:0120147">
    <property type="term" value="F:formylglycine-generating oxidase activity"/>
    <property type="evidence" value="ECO:0007669"/>
    <property type="project" value="TreeGrafter"/>
</dbReference>
<dbReference type="Proteomes" id="UP000193087">
    <property type="component" value="Unassembled WGS sequence"/>
</dbReference>